<dbReference type="AlphaFoldDB" id="A0AAT9GS76"/>
<dbReference type="KEGG" id="sjv:SJAV_15800"/>
<protein>
    <submittedName>
        <fullName evidence="2">SIS domain-containing protein</fullName>
    </submittedName>
</protein>
<evidence type="ECO:0000259" key="1">
    <source>
        <dbReference type="PROSITE" id="PS51464"/>
    </source>
</evidence>
<dbReference type="SUPFAM" id="SSF53697">
    <property type="entry name" value="SIS domain"/>
    <property type="match status" value="1"/>
</dbReference>
<dbReference type="RefSeq" id="WP_369609214.1">
    <property type="nucleotide sequence ID" value="NZ_AP031322.1"/>
</dbReference>
<evidence type="ECO:0000313" key="2">
    <source>
        <dbReference type="EMBL" id="BFH73636.1"/>
    </source>
</evidence>
<proteinExistence type="predicted"/>
<feature type="domain" description="SIS" evidence="1">
    <location>
        <begin position="16"/>
        <end position="147"/>
    </location>
</feature>
<dbReference type="Gene3D" id="3.40.50.10490">
    <property type="entry name" value="Glucose-6-phosphate isomerase like protein, domain 1"/>
    <property type="match status" value="2"/>
</dbReference>
<dbReference type="Pfam" id="PF01380">
    <property type="entry name" value="SIS"/>
    <property type="match status" value="1"/>
</dbReference>
<dbReference type="InterPro" id="IPR046348">
    <property type="entry name" value="SIS_dom_sf"/>
</dbReference>
<dbReference type="GeneID" id="92354537"/>
<accession>A0AAT9GS76</accession>
<dbReference type="InterPro" id="IPR001347">
    <property type="entry name" value="SIS_dom"/>
</dbReference>
<dbReference type="PROSITE" id="PS51464">
    <property type="entry name" value="SIS"/>
    <property type="match status" value="1"/>
</dbReference>
<reference evidence="2" key="1">
    <citation type="submission" date="2024-03" db="EMBL/GenBank/DDBJ databases">
        <title>Complete genome sequence of Sulfurisphaera javensis strain KD-1.</title>
        <authorList>
            <person name="Sakai H."/>
            <person name="Nur N."/>
            <person name="Suwanto A."/>
            <person name="Kurosawa N."/>
        </authorList>
    </citation>
    <scope>NUCLEOTIDE SEQUENCE</scope>
    <source>
        <strain evidence="2">KD-1</strain>
    </source>
</reference>
<dbReference type="GO" id="GO:0097367">
    <property type="term" value="F:carbohydrate derivative binding"/>
    <property type="evidence" value="ECO:0007669"/>
    <property type="project" value="InterPro"/>
</dbReference>
<dbReference type="EMBL" id="AP031322">
    <property type="protein sequence ID" value="BFH73636.1"/>
    <property type="molecule type" value="Genomic_DNA"/>
</dbReference>
<sequence length="275" mass="31469">MDYITLLEEELNTNYKVDSPIQLDQAYVIGAGDSYAAGLIVQEKSYKKIIVLDPYEALDFNIDKPTVILSVSGKTKYNVILAKRLKNKGVKVIVVTANQDSPLAKEVNDLVILPYKPKAQLPGFLSFLMSLSALYSIFRLEEDKENPKEILNIKDNPFFLGKGENYGVAYFSTLKMAEIFGSPSSYEKLELFVHSPIFSTRNRQIIILSSGDERENKLKEKIDYTEIEKTSCRGAFCNTKVILLSLIEKMKRERWNRIYFLEDKKILNISSEMIY</sequence>
<gene>
    <name evidence="2" type="ORF">SJAV_15800</name>
</gene>
<name>A0AAT9GS76_9CREN</name>
<organism evidence="2">
    <name type="scientific">Sulfurisphaera javensis</name>
    <dbReference type="NCBI Taxonomy" id="2049879"/>
    <lineage>
        <taxon>Archaea</taxon>
        <taxon>Thermoproteota</taxon>
        <taxon>Thermoprotei</taxon>
        <taxon>Sulfolobales</taxon>
        <taxon>Sulfolobaceae</taxon>
        <taxon>Sulfurisphaera</taxon>
    </lineage>
</organism>
<dbReference type="GO" id="GO:1901135">
    <property type="term" value="P:carbohydrate derivative metabolic process"/>
    <property type="evidence" value="ECO:0007669"/>
    <property type="project" value="InterPro"/>
</dbReference>